<reference evidence="1" key="2">
    <citation type="journal article" date="2015" name="Data Brief">
        <title>Shoot transcriptome of the giant reed, Arundo donax.</title>
        <authorList>
            <person name="Barrero R.A."/>
            <person name="Guerrero F.D."/>
            <person name="Moolhuijzen P."/>
            <person name="Goolsby J.A."/>
            <person name="Tidwell J."/>
            <person name="Bellgard S.E."/>
            <person name="Bellgard M.I."/>
        </authorList>
    </citation>
    <scope>NUCLEOTIDE SEQUENCE</scope>
    <source>
        <tissue evidence="1">Shoot tissue taken approximately 20 cm above the soil surface</tissue>
    </source>
</reference>
<proteinExistence type="predicted"/>
<evidence type="ECO:0000313" key="1">
    <source>
        <dbReference type="EMBL" id="JAE36347.1"/>
    </source>
</evidence>
<protein>
    <submittedName>
        <fullName evidence="1">Uncharacterized protein</fullName>
    </submittedName>
</protein>
<reference evidence="1" key="1">
    <citation type="submission" date="2014-09" db="EMBL/GenBank/DDBJ databases">
        <authorList>
            <person name="Magalhaes I.L.F."/>
            <person name="Oliveira U."/>
            <person name="Santos F.R."/>
            <person name="Vidigal T.H.D.A."/>
            <person name="Brescovit A.D."/>
            <person name="Santos A.J."/>
        </authorList>
    </citation>
    <scope>NUCLEOTIDE SEQUENCE</scope>
    <source>
        <tissue evidence="1">Shoot tissue taken approximately 20 cm above the soil surface</tissue>
    </source>
</reference>
<name>A0A0A9HHW3_ARUDO</name>
<dbReference type="EMBL" id="GBRH01161549">
    <property type="protein sequence ID" value="JAE36347.1"/>
    <property type="molecule type" value="Transcribed_RNA"/>
</dbReference>
<accession>A0A0A9HHW3</accession>
<organism evidence="1">
    <name type="scientific">Arundo donax</name>
    <name type="common">Giant reed</name>
    <name type="synonym">Donax arundinaceus</name>
    <dbReference type="NCBI Taxonomy" id="35708"/>
    <lineage>
        <taxon>Eukaryota</taxon>
        <taxon>Viridiplantae</taxon>
        <taxon>Streptophyta</taxon>
        <taxon>Embryophyta</taxon>
        <taxon>Tracheophyta</taxon>
        <taxon>Spermatophyta</taxon>
        <taxon>Magnoliopsida</taxon>
        <taxon>Liliopsida</taxon>
        <taxon>Poales</taxon>
        <taxon>Poaceae</taxon>
        <taxon>PACMAD clade</taxon>
        <taxon>Arundinoideae</taxon>
        <taxon>Arundineae</taxon>
        <taxon>Arundo</taxon>
    </lineage>
</organism>
<sequence length="58" mass="7112">MGSQKFFNFPLNMICYLYHPMYTVWALSWRTVLDPINLLWLLKCQHNCKTTNYECFHH</sequence>
<dbReference type="AlphaFoldDB" id="A0A0A9HHW3"/>